<reference evidence="2 3" key="1">
    <citation type="journal article" date="2024" name="Science">
        <title>Giant polyketide synthase enzymes in the biosynthesis of giant marine polyether toxins.</title>
        <authorList>
            <person name="Fallon T.R."/>
            <person name="Shende V.V."/>
            <person name="Wierzbicki I.H."/>
            <person name="Pendleton A.L."/>
            <person name="Watervoot N.F."/>
            <person name="Auber R.P."/>
            <person name="Gonzalez D.J."/>
            <person name="Wisecaver J.H."/>
            <person name="Moore B.S."/>
        </authorList>
    </citation>
    <scope>NUCLEOTIDE SEQUENCE [LARGE SCALE GENOMIC DNA]</scope>
    <source>
        <strain evidence="2 3">12B1</strain>
    </source>
</reference>
<keyword evidence="3" id="KW-1185">Reference proteome</keyword>
<sequence length="622" mass="67622">MRPHRSMTLVSAICLLTVLLAAVSFSVPTPLHTHVTQPVSPSASFERRGGGPLRVEATHVAVHTLHSATCTLDQNASNLPYHSHMRSAPLHERYLLFAPSSGASLPASLRHAAHLALWLNRTLVLPHLLGPASAPHRIPFSAAVDLDAFRRSRTPLRVIEIDAFASMHAMPQSLLVLHTPLAAAQPKSLASAWEYFDRIRAGSSGGEGRPPVQLLHVEVPSWDYQLLREAFSACDHHLAIAVHRVFPWEVAISAIWNATSPFSEEHEAAFAPLLVPTSALEGVAERIASIITMRSSLANPTSSPKLMCLWAGPDVTEAACGRLMSSLHKSASAAIIRLLGRGFACSAKSEQQLLLNVRHVHRVQTSGTGAGDADDMFRYVDLLDSQRDPEPPCSTFQEGHDFSGYDCRCMGPSKTGLVAPGLPNANACARLCGQANTPFFSYRVFDGSCWCKTSDTGRRAAGGFWSGPSCLEPPRPPAPPPLPVSPMPPTSFALFSSIRREQDDLPLTHLNGSSIDDFVDVLSQTDLGMPLEISKSILERLVCARATTLLLNAFAPSSAVVRTQARIYRSGTPTFSSSESTAPAKYPRTFYLRRHDPFDDSQLLTAIRYGEVQDSFSRFVRI</sequence>
<feature type="signal peptide" evidence="1">
    <location>
        <begin position="1"/>
        <end position="21"/>
    </location>
</feature>
<comment type="caution">
    <text evidence="2">The sequence shown here is derived from an EMBL/GenBank/DDBJ whole genome shotgun (WGS) entry which is preliminary data.</text>
</comment>
<protein>
    <recommendedName>
        <fullName evidence="4">Protein xylosyltransferase</fullName>
    </recommendedName>
</protein>
<name>A0AB34K972_PRYPA</name>
<accession>A0AB34K972</accession>
<evidence type="ECO:0008006" key="4">
    <source>
        <dbReference type="Google" id="ProtNLM"/>
    </source>
</evidence>
<proteinExistence type="predicted"/>
<evidence type="ECO:0000313" key="3">
    <source>
        <dbReference type="Proteomes" id="UP001515480"/>
    </source>
</evidence>
<evidence type="ECO:0000256" key="1">
    <source>
        <dbReference type="SAM" id="SignalP"/>
    </source>
</evidence>
<dbReference type="Proteomes" id="UP001515480">
    <property type="component" value="Unassembled WGS sequence"/>
</dbReference>
<organism evidence="2 3">
    <name type="scientific">Prymnesium parvum</name>
    <name type="common">Toxic golden alga</name>
    <dbReference type="NCBI Taxonomy" id="97485"/>
    <lineage>
        <taxon>Eukaryota</taxon>
        <taxon>Haptista</taxon>
        <taxon>Haptophyta</taxon>
        <taxon>Prymnesiophyceae</taxon>
        <taxon>Prymnesiales</taxon>
        <taxon>Prymnesiaceae</taxon>
        <taxon>Prymnesium</taxon>
    </lineage>
</organism>
<dbReference type="AlphaFoldDB" id="A0AB34K972"/>
<feature type="chain" id="PRO_5044258504" description="Protein xylosyltransferase" evidence="1">
    <location>
        <begin position="22"/>
        <end position="622"/>
    </location>
</feature>
<dbReference type="EMBL" id="JBGBPQ010000001">
    <property type="protein sequence ID" value="KAL1530389.1"/>
    <property type="molecule type" value="Genomic_DNA"/>
</dbReference>
<evidence type="ECO:0000313" key="2">
    <source>
        <dbReference type="EMBL" id="KAL1530389.1"/>
    </source>
</evidence>
<gene>
    <name evidence="2" type="ORF">AB1Y20_001296</name>
</gene>
<keyword evidence="1" id="KW-0732">Signal</keyword>